<dbReference type="PANTHER" id="PTHR10773:SF19">
    <property type="match status" value="1"/>
</dbReference>
<reference evidence="1 2" key="1">
    <citation type="journal article" date="2024" name="Insects">
        <title>An Improved Chromosome-Level Genome Assembly of the Firefly Pyrocoelia pectoralis.</title>
        <authorList>
            <person name="Fu X."/>
            <person name="Meyer-Rochow V.B."/>
            <person name="Ballantyne L."/>
            <person name="Zhu X."/>
        </authorList>
    </citation>
    <scope>NUCLEOTIDE SEQUENCE [LARGE SCALE GENOMIC DNA]</scope>
    <source>
        <strain evidence="1">XCY_ONT2</strain>
    </source>
</reference>
<evidence type="ECO:0000313" key="1">
    <source>
        <dbReference type="EMBL" id="KAK5638966.1"/>
    </source>
</evidence>
<comment type="caution">
    <text evidence="1">The sequence shown here is derived from an EMBL/GenBank/DDBJ whole genome shotgun (WGS) entry which is preliminary data.</text>
</comment>
<dbReference type="AlphaFoldDB" id="A0AAN7V4L7"/>
<sequence>MFINTLQISTKRVNSSLSKVRTLSVSDKRGIAGGHNKMTEHQRNYVINHINKFPRYKSHYCRAHRNEQEFLPVGTTLPLMYKLYNEETPKKDCVSFSSYRKIFLTEFNLRTKAPKKDTCNKCDTFQAKAQSTSSIEEKQLLKSEHDAHLLEAECARKQMEADLKEAFENNELETLTFDMEKTLPLPRLTTNIIFYKRQLWLYDCGIHSGKNNKAVCNLWIEGQAGRGAQEVGSCIKKYVKNNVPETVKRLILWSDSCGGQNRNIKIILMFKCVLEENPSLDSIQLKFLTSGHSFLPNDSDFGDIECALKRQQKLFSPEDYANVIKGCRKRNPIEVVFLEKNDFVGTGNIEKLITNRKKDVNETKINWLQIKEIKIQQDKPYSIFIINMHNAPDYSEINIKKRQGRPKNVDNHIIFLNNLEPLWPRGKPVAQAKLDDITSYLHLIPAADQPFYLHLTGDAILEEDIDGYNVAALDFELESGSD</sequence>
<evidence type="ECO:0000313" key="2">
    <source>
        <dbReference type="Proteomes" id="UP001329430"/>
    </source>
</evidence>
<gene>
    <name evidence="1" type="ORF">RI129_013261</name>
</gene>
<dbReference type="Proteomes" id="UP001329430">
    <property type="component" value="Chromosome 10"/>
</dbReference>
<organism evidence="1 2">
    <name type="scientific">Pyrocoelia pectoralis</name>
    <dbReference type="NCBI Taxonomy" id="417401"/>
    <lineage>
        <taxon>Eukaryota</taxon>
        <taxon>Metazoa</taxon>
        <taxon>Ecdysozoa</taxon>
        <taxon>Arthropoda</taxon>
        <taxon>Hexapoda</taxon>
        <taxon>Insecta</taxon>
        <taxon>Pterygota</taxon>
        <taxon>Neoptera</taxon>
        <taxon>Endopterygota</taxon>
        <taxon>Coleoptera</taxon>
        <taxon>Polyphaga</taxon>
        <taxon>Elateriformia</taxon>
        <taxon>Elateroidea</taxon>
        <taxon>Lampyridae</taxon>
        <taxon>Lampyrinae</taxon>
        <taxon>Pyrocoelia</taxon>
    </lineage>
</organism>
<dbReference type="EMBL" id="JAVRBK010000010">
    <property type="protein sequence ID" value="KAK5638966.1"/>
    <property type="molecule type" value="Genomic_DNA"/>
</dbReference>
<proteinExistence type="predicted"/>
<name>A0AAN7V4L7_9COLE</name>
<accession>A0AAN7V4L7</accession>
<dbReference type="PANTHER" id="PTHR10773">
    <property type="entry name" value="DNA-DIRECTED RNA POLYMERASES I, II, AND III SUBUNIT RPABC2"/>
    <property type="match status" value="1"/>
</dbReference>
<protein>
    <submittedName>
        <fullName evidence="1">Uncharacterized protein</fullName>
    </submittedName>
</protein>
<keyword evidence="2" id="KW-1185">Reference proteome</keyword>